<dbReference type="AlphaFoldDB" id="A0A0C3G6N8"/>
<dbReference type="HOGENOM" id="CLU_2251053_0_0_1"/>
<proteinExistence type="predicted"/>
<gene>
    <name evidence="2" type="ORF">PILCRDRAFT_278359</name>
</gene>
<keyword evidence="3" id="KW-1185">Reference proteome</keyword>
<dbReference type="Proteomes" id="UP000054166">
    <property type="component" value="Unassembled WGS sequence"/>
</dbReference>
<sequence length="104" mass="11815">MCTCGIEYLHMYLMHIQAEYVTHLGEEERILGLCRGHWRETRTSLGVVGLLVYNVSWIPSMPCQNQCTISINHPLPSSDISSTDTDRPRHQPPQLPVLSPCPRT</sequence>
<dbReference type="InParanoid" id="A0A0C3G6N8"/>
<reference evidence="2 3" key="1">
    <citation type="submission" date="2014-04" db="EMBL/GenBank/DDBJ databases">
        <authorList>
            <consortium name="DOE Joint Genome Institute"/>
            <person name="Kuo A."/>
            <person name="Tarkka M."/>
            <person name="Buscot F."/>
            <person name="Kohler A."/>
            <person name="Nagy L.G."/>
            <person name="Floudas D."/>
            <person name="Copeland A."/>
            <person name="Barry K.W."/>
            <person name="Cichocki N."/>
            <person name="Veneault-Fourrey C."/>
            <person name="LaButti K."/>
            <person name="Lindquist E.A."/>
            <person name="Lipzen A."/>
            <person name="Lundell T."/>
            <person name="Morin E."/>
            <person name="Murat C."/>
            <person name="Sun H."/>
            <person name="Tunlid A."/>
            <person name="Henrissat B."/>
            <person name="Grigoriev I.V."/>
            <person name="Hibbett D.S."/>
            <person name="Martin F."/>
            <person name="Nordberg H.P."/>
            <person name="Cantor M.N."/>
            <person name="Hua S.X."/>
        </authorList>
    </citation>
    <scope>NUCLEOTIDE SEQUENCE [LARGE SCALE GENOMIC DNA]</scope>
    <source>
        <strain evidence="2 3">F 1598</strain>
    </source>
</reference>
<reference evidence="3" key="2">
    <citation type="submission" date="2015-01" db="EMBL/GenBank/DDBJ databases">
        <title>Evolutionary Origins and Diversification of the Mycorrhizal Mutualists.</title>
        <authorList>
            <consortium name="DOE Joint Genome Institute"/>
            <consortium name="Mycorrhizal Genomics Consortium"/>
            <person name="Kohler A."/>
            <person name="Kuo A."/>
            <person name="Nagy L.G."/>
            <person name="Floudas D."/>
            <person name="Copeland A."/>
            <person name="Barry K.W."/>
            <person name="Cichocki N."/>
            <person name="Veneault-Fourrey C."/>
            <person name="LaButti K."/>
            <person name="Lindquist E.A."/>
            <person name="Lipzen A."/>
            <person name="Lundell T."/>
            <person name="Morin E."/>
            <person name="Murat C."/>
            <person name="Riley R."/>
            <person name="Ohm R."/>
            <person name="Sun H."/>
            <person name="Tunlid A."/>
            <person name="Henrissat B."/>
            <person name="Grigoriev I.V."/>
            <person name="Hibbett D.S."/>
            <person name="Martin F."/>
        </authorList>
    </citation>
    <scope>NUCLEOTIDE SEQUENCE [LARGE SCALE GENOMIC DNA]</scope>
    <source>
        <strain evidence="3">F 1598</strain>
    </source>
</reference>
<feature type="region of interest" description="Disordered" evidence="1">
    <location>
        <begin position="75"/>
        <end position="104"/>
    </location>
</feature>
<name>A0A0C3G6N8_PILCF</name>
<evidence type="ECO:0000256" key="1">
    <source>
        <dbReference type="SAM" id="MobiDB-lite"/>
    </source>
</evidence>
<organism evidence="2 3">
    <name type="scientific">Piloderma croceum (strain F 1598)</name>
    <dbReference type="NCBI Taxonomy" id="765440"/>
    <lineage>
        <taxon>Eukaryota</taxon>
        <taxon>Fungi</taxon>
        <taxon>Dikarya</taxon>
        <taxon>Basidiomycota</taxon>
        <taxon>Agaricomycotina</taxon>
        <taxon>Agaricomycetes</taxon>
        <taxon>Agaricomycetidae</taxon>
        <taxon>Atheliales</taxon>
        <taxon>Atheliaceae</taxon>
        <taxon>Piloderma</taxon>
    </lineage>
</organism>
<evidence type="ECO:0000313" key="2">
    <source>
        <dbReference type="EMBL" id="KIM87479.1"/>
    </source>
</evidence>
<accession>A0A0C3G6N8</accession>
<protein>
    <submittedName>
        <fullName evidence="2">Uncharacterized protein</fullName>
    </submittedName>
</protein>
<dbReference type="EMBL" id="KN832979">
    <property type="protein sequence ID" value="KIM87479.1"/>
    <property type="molecule type" value="Genomic_DNA"/>
</dbReference>
<evidence type="ECO:0000313" key="3">
    <source>
        <dbReference type="Proteomes" id="UP000054166"/>
    </source>
</evidence>